<protein>
    <submittedName>
        <fullName evidence="2">Uncharacterized protein</fullName>
    </submittedName>
</protein>
<evidence type="ECO:0000313" key="2">
    <source>
        <dbReference type="EMBL" id="QHN42434.1"/>
    </source>
</evidence>
<feature type="transmembrane region" description="Helical" evidence="1">
    <location>
        <begin position="12"/>
        <end position="38"/>
    </location>
</feature>
<gene>
    <name evidence="2" type="ORF">GII36_00980</name>
</gene>
<reference evidence="2" key="1">
    <citation type="journal article" date="2021" name="Nat. Microbiol.">
        <title>Cocultivation of an ultrasmall environmental parasitic bacterium with lytic ability against bacteria associated with wastewater foams.</title>
        <authorList>
            <person name="Batinovic S."/>
            <person name="Rose J.J.A."/>
            <person name="Ratcliffe J."/>
            <person name="Seviour R.J."/>
            <person name="Petrovski S."/>
        </authorList>
    </citation>
    <scope>NUCLEOTIDE SEQUENCE</scope>
    <source>
        <strain evidence="2">JR1</strain>
    </source>
</reference>
<dbReference type="Proteomes" id="UP001059824">
    <property type="component" value="Chromosome"/>
</dbReference>
<dbReference type="RefSeq" id="WP_260763761.1">
    <property type="nucleotide sequence ID" value="NZ_CP045921.1"/>
</dbReference>
<name>A0A857MIP0_9BACT</name>
<organism evidence="2 3">
    <name type="scientific">Candidatus Mycosynbacter amalyticus</name>
    <dbReference type="NCBI Taxonomy" id="2665156"/>
    <lineage>
        <taxon>Bacteria</taxon>
        <taxon>Candidatus Saccharimonadota</taxon>
        <taxon>Candidatus Saccharimonadota incertae sedis</taxon>
        <taxon>Candidatus Mycosynbacter</taxon>
    </lineage>
</organism>
<dbReference type="KEGG" id="mama:GII36_00980"/>
<keyword evidence="1" id="KW-1133">Transmembrane helix</keyword>
<evidence type="ECO:0000256" key="1">
    <source>
        <dbReference type="SAM" id="Phobius"/>
    </source>
</evidence>
<accession>A0A857MIP0</accession>
<dbReference type="EMBL" id="CP045921">
    <property type="protein sequence ID" value="QHN42434.1"/>
    <property type="molecule type" value="Genomic_DNA"/>
</dbReference>
<keyword evidence="3" id="KW-1185">Reference proteome</keyword>
<dbReference type="AlphaFoldDB" id="A0A857MIP0"/>
<keyword evidence="1" id="KW-0472">Membrane</keyword>
<proteinExistence type="predicted"/>
<sequence>MRHQQRRQTQTGAVSLFVVIFTALLFVAVTVGFTILMLSDQQQSTDNDLAQSALDSANAGTEDAKRVLAQYSDCQERGLNTGSCASIRAALDRNQCNTVNAALGSSSDLSERKVQQTETNDNASALQQAYTCVKITPNTDTYVGKTRSEGDIRLVPLKTDGAAFDTIQISWLKRDDMNLENGNPQFSPLADYADVPAAQRADYLRLPTKADWRNDRRGAVLRVGMMQYQPGSVNLNDLDDKARAVFLYSGSTGLSNTPAGAINLDNADLHRPLTSANQAGLDAKIYNYPYEAHCADVAQGYMCTTFVRIPSGMDTSRFHYLTLASVYRDTSFEVRILNGTNTVQFKNVQPEIDVTGRANDVFRRLVSRVESADASEAPYPRAAVGTNGDICKNFVVTDDPDDYHSDAPSTCADITRP</sequence>
<evidence type="ECO:0000313" key="3">
    <source>
        <dbReference type="Proteomes" id="UP001059824"/>
    </source>
</evidence>
<keyword evidence="1" id="KW-0812">Transmembrane</keyword>